<evidence type="ECO:0000256" key="3">
    <source>
        <dbReference type="ARBA" id="ARBA00022448"/>
    </source>
</evidence>
<sequence length="155" mass="17055">MVAPVSQFLADHALAIYVAFTVIFLCIVVALSAALGPRRVGAARGRSMSLPYESGILSTGSARIRLPVQYYLLAVFFVIFDVEGVFIYSWASVVVEAGWAAFISVVTFVVFLTLALVYLWRSGALEWGPKHRRMPVKVPPNSPVELVKIPEREVV</sequence>
<comment type="subcellular location">
    <subcellularLocation>
        <location evidence="12 13">Cell membrane</location>
        <topology evidence="12 13">Multi-pass membrane protein</topology>
    </subcellularLocation>
    <subcellularLocation>
        <location evidence="1">Membrane</location>
        <topology evidence="1">Multi-pass membrane protein</topology>
    </subcellularLocation>
</comment>
<keyword evidence="15" id="KW-1185">Reference proteome</keyword>
<dbReference type="EC" id="7.1.1.-" evidence="12"/>
<name>A0ABQ0Q268_9PROT</name>
<dbReference type="EMBL" id="BAPV01000010">
    <property type="protein sequence ID" value="GBQ87867.1"/>
    <property type="molecule type" value="Genomic_DNA"/>
</dbReference>
<keyword evidence="3 12" id="KW-0813">Transport</keyword>
<reference evidence="14" key="1">
    <citation type="submission" date="2013-04" db="EMBL/GenBank/DDBJ databases">
        <title>The genome sequencing project of 58 acetic acid bacteria.</title>
        <authorList>
            <person name="Okamoto-Kainuma A."/>
            <person name="Ishikawa M."/>
            <person name="Umino S."/>
            <person name="Koizumi Y."/>
            <person name="Shiwa Y."/>
            <person name="Yoshikawa H."/>
            <person name="Matsutani M."/>
            <person name="Matsushita K."/>
        </authorList>
    </citation>
    <scope>NUCLEOTIDE SEQUENCE</scope>
    <source>
        <strain evidence="14">NRIC 0535</strain>
    </source>
</reference>
<dbReference type="Pfam" id="PF00507">
    <property type="entry name" value="Oxidored_q4"/>
    <property type="match status" value="1"/>
</dbReference>
<dbReference type="Gene3D" id="1.20.58.1610">
    <property type="entry name" value="NADH:ubiquinone/plastoquinone oxidoreductase, chain 3"/>
    <property type="match status" value="1"/>
</dbReference>
<comment type="similarity">
    <text evidence="2 12 13">Belongs to the complex I subunit 3 family.</text>
</comment>
<feature type="transmembrane region" description="Helical" evidence="12">
    <location>
        <begin position="97"/>
        <end position="120"/>
    </location>
</feature>
<keyword evidence="9 12" id="KW-0520">NAD</keyword>
<feature type="transmembrane region" description="Helical" evidence="12">
    <location>
        <begin position="14"/>
        <end position="36"/>
    </location>
</feature>
<feature type="transmembrane region" description="Helical" evidence="12">
    <location>
        <begin position="70"/>
        <end position="91"/>
    </location>
</feature>
<evidence type="ECO:0000256" key="12">
    <source>
        <dbReference type="HAMAP-Rule" id="MF_01394"/>
    </source>
</evidence>
<keyword evidence="11 12" id="KW-0472">Membrane</keyword>
<protein>
    <recommendedName>
        <fullName evidence="12">NADH-quinone oxidoreductase subunit A</fullName>
        <ecNumber evidence="12">7.1.1.-</ecNumber>
    </recommendedName>
    <alternativeName>
        <fullName evidence="12">NADH dehydrogenase I subunit A</fullName>
    </alternativeName>
    <alternativeName>
        <fullName evidence="12">NDH-1 subunit A</fullName>
    </alternativeName>
    <alternativeName>
        <fullName evidence="12">NUO1</fullName>
    </alternativeName>
</protein>
<dbReference type="HAMAP" id="MF_01394">
    <property type="entry name" value="NDH1_NuoA"/>
    <property type="match status" value="1"/>
</dbReference>
<keyword evidence="4 12" id="KW-1003">Cell membrane</keyword>
<evidence type="ECO:0000256" key="8">
    <source>
        <dbReference type="ARBA" id="ARBA00022989"/>
    </source>
</evidence>
<comment type="caution">
    <text evidence="14">The sequence shown here is derived from an EMBL/GenBank/DDBJ whole genome shotgun (WGS) entry which is preliminary data.</text>
</comment>
<evidence type="ECO:0000256" key="10">
    <source>
        <dbReference type="ARBA" id="ARBA00023075"/>
    </source>
</evidence>
<keyword evidence="7 12" id="KW-1278">Translocase</keyword>
<keyword evidence="8 12" id="KW-1133">Transmembrane helix</keyword>
<keyword evidence="6 12" id="KW-0874">Quinone</keyword>
<evidence type="ECO:0000256" key="2">
    <source>
        <dbReference type="ARBA" id="ARBA00008472"/>
    </source>
</evidence>
<keyword evidence="10 12" id="KW-0830">Ubiquinone</keyword>
<dbReference type="InterPro" id="IPR038430">
    <property type="entry name" value="NDAH_ubi_oxred_su3_sf"/>
</dbReference>
<evidence type="ECO:0000256" key="13">
    <source>
        <dbReference type="RuleBase" id="RU003639"/>
    </source>
</evidence>
<evidence type="ECO:0000256" key="4">
    <source>
        <dbReference type="ARBA" id="ARBA00022475"/>
    </source>
</evidence>
<comment type="function">
    <text evidence="12">NDH-1 shuttles electrons from NADH, via FMN and iron-sulfur (Fe-S) centers, to quinones in the respiratory chain. The immediate electron acceptor for the enzyme in this species is believed to be ubiquinone. Couples the redox reaction to proton translocation (for every two electrons transferred, four hydrogen ions are translocated across the cytoplasmic membrane), and thus conserves the redox energy in a proton gradient.</text>
</comment>
<evidence type="ECO:0000256" key="11">
    <source>
        <dbReference type="ARBA" id="ARBA00023136"/>
    </source>
</evidence>
<dbReference type="Proteomes" id="UP001062776">
    <property type="component" value="Unassembled WGS sequence"/>
</dbReference>
<evidence type="ECO:0000256" key="6">
    <source>
        <dbReference type="ARBA" id="ARBA00022719"/>
    </source>
</evidence>
<dbReference type="PANTHER" id="PTHR11058:SF21">
    <property type="entry name" value="NADH-QUINONE OXIDOREDUCTASE SUBUNIT A"/>
    <property type="match status" value="1"/>
</dbReference>
<comment type="catalytic activity">
    <reaction evidence="12 13">
        <text>a quinone + NADH + 5 H(+)(in) = a quinol + NAD(+) + 4 H(+)(out)</text>
        <dbReference type="Rhea" id="RHEA:57888"/>
        <dbReference type="ChEBI" id="CHEBI:15378"/>
        <dbReference type="ChEBI" id="CHEBI:24646"/>
        <dbReference type="ChEBI" id="CHEBI:57540"/>
        <dbReference type="ChEBI" id="CHEBI:57945"/>
        <dbReference type="ChEBI" id="CHEBI:132124"/>
    </reaction>
</comment>
<evidence type="ECO:0000313" key="14">
    <source>
        <dbReference type="EMBL" id="GBQ87867.1"/>
    </source>
</evidence>
<dbReference type="InterPro" id="IPR023043">
    <property type="entry name" value="NAD(P)H_OxRDtase_bac/plastid"/>
</dbReference>
<gene>
    <name evidence="12" type="primary">nuoA</name>
    <name evidence="14" type="ORF">AA0535_1388</name>
</gene>
<evidence type="ECO:0000313" key="15">
    <source>
        <dbReference type="Proteomes" id="UP001062776"/>
    </source>
</evidence>
<accession>A0ABQ0Q268</accession>
<keyword evidence="5 12" id="KW-0812">Transmembrane</keyword>
<organism evidence="14 15">
    <name type="scientific">Asaia krungthepensis NRIC 0535</name>
    <dbReference type="NCBI Taxonomy" id="1307925"/>
    <lineage>
        <taxon>Bacteria</taxon>
        <taxon>Pseudomonadati</taxon>
        <taxon>Pseudomonadota</taxon>
        <taxon>Alphaproteobacteria</taxon>
        <taxon>Acetobacterales</taxon>
        <taxon>Acetobacteraceae</taxon>
        <taxon>Asaia</taxon>
    </lineage>
</organism>
<evidence type="ECO:0000256" key="1">
    <source>
        <dbReference type="ARBA" id="ARBA00004141"/>
    </source>
</evidence>
<dbReference type="InterPro" id="IPR000440">
    <property type="entry name" value="NADH_UbQ/plastoQ_OxRdtase_su3"/>
</dbReference>
<comment type="subunit">
    <text evidence="12">NDH-1 is composed of 14 different subunits. Subunits NuoA, H, J, K, L, M, N constitute the membrane sector of the complex.</text>
</comment>
<evidence type="ECO:0000256" key="7">
    <source>
        <dbReference type="ARBA" id="ARBA00022967"/>
    </source>
</evidence>
<dbReference type="PANTHER" id="PTHR11058">
    <property type="entry name" value="NADH-UBIQUINONE OXIDOREDUCTASE CHAIN 3"/>
    <property type="match status" value="1"/>
</dbReference>
<evidence type="ECO:0000256" key="9">
    <source>
        <dbReference type="ARBA" id="ARBA00023027"/>
    </source>
</evidence>
<proteinExistence type="inferred from homology"/>
<evidence type="ECO:0000256" key="5">
    <source>
        <dbReference type="ARBA" id="ARBA00022692"/>
    </source>
</evidence>